<dbReference type="Gene3D" id="3.50.50.60">
    <property type="entry name" value="FAD/NAD(P)-binding domain"/>
    <property type="match status" value="2"/>
</dbReference>
<reference evidence="6" key="1">
    <citation type="journal article" date="2019" name="Int. J. Syst. Evol. Microbiol.">
        <title>The Global Catalogue of Microorganisms (GCM) 10K type strain sequencing project: providing services to taxonomists for standard genome sequencing and annotation.</title>
        <authorList>
            <consortium name="The Broad Institute Genomics Platform"/>
            <consortium name="The Broad Institute Genome Sequencing Center for Infectious Disease"/>
            <person name="Wu L."/>
            <person name="Ma J."/>
        </authorList>
    </citation>
    <scope>NUCLEOTIDE SEQUENCE [LARGE SCALE GENOMIC DNA]</scope>
    <source>
        <strain evidence="6">CGMCC 4.7317</strain>
    </source>
</reference>
<dbReference type="PANTHER" id="PTHR10668:SF103">
    <property type="entry name" value="PYRIDINE NUCLEOTIDE-DISULFIDE OXIDOREDUCTASE DOMAIN-CONTAINING PROTEIN 2"/>
    <property type="match status" value="1"/>
</dbReference>
<name>A0ABW1SVX7_9ACTN</name>
<dbReference type="RefSeq" id="WP_386763462.1">
    <property type="nucleotide sequence ID" value="NZ_JBHSTI010000002.1"/>
</dbReference>
<evidence type="ECO:0000256" key="2">
    <source>
        <dbReference type="ARBA" id="ARBA00038825"/>
    </source>
</evidence>
<dbReference type="SUPFAM" id="SSF51905">
    <property type="entry name" value="FAD/NAD(P)-binding domain"/>
    <property type="match status" value="1"/>
</dbReference>
<evidence type="ECO:0000313" key="5">
    <source>
        <dbReference type="EMBL" id="MFC6236416.1"/>
    </source>
</evidence>
<keyword evidence="6" id="KW-1185">Reference proteome</keyword>
<dbReference type="Proteomes" id="UP001596138">
    <property type="component" value="Unassembled WGS sequence"/>
</dbReference>
<dbReference type="InterPro" id="IPR036188">
    <property type="entry name" value="FAD/NAD-bd_sf"/>
</dbReference>
<comment type="function">
    <text evidence="1">Probable oxidoreductase that may play a role as regulator of mitochondrial function.</text>
</comment>
<sequence length="529" mass="58607">MAGTQYDALVIGGGHQGLIHAAYLAKGGLRPLVLEQRSFVGGAAITEPLHPGFSFTTFSYGLSLLRNEVIQELELVKFGYQPLFMPTSFTPMDNGDYLYLSDDHDLNIKEISRHSVRDADAYDRFQHDFSRVKQLVKPIFDRRPPNFWSDRADDRDEITWLLGHLGSADKKVIHDAVRLITGSTADFLDDYFESEILKGALAGSGIIGTKVGPMSPGSGLVMLYMGMGEHDGDMGGWSFHKGGNGGLTQVIARAAQAVGVEIRYDSVVDQVLVENGRAVGVVLRDGVELRAGTVVSSLDPRHTFLDLVDPRELPTDLVDDVRRFRFQGTASKVNFALDDLPRYPALGDRTDIYRGFVSVSPSIEYLERAFDAAKYGWYSEKPYLDACFQSVIDPDMAPPGKHVLSCFTMYTPYELRGSDWDTERENLGDTVQRRLDEIFPGFSDLVLHREVVTPLDIERTTGLSEGNIYAGEFLLPQMWAFRPAPGYTDYRTPIEGYYQCGSGTHPGGCVIGSPARFASQAVLADRAER</sequence>
<accession>A0ABW1SVX7</accession>
<evidence type="ECO:0000256" key="1">
    <source>
        <dbReference type="ARBA" id="ARBA00037217"/>
    </source>
</evidence>
<evidence type="ECO:0000259" key="4">
    <source>
        <dbReference type="Pfam" id="PF01593"/>
    </source>
</evidence>
<gene>
    <name evidence="5" type="ORF">ACFQGU_00880</name>
</gene>
<dbReference type="InterPro" id="IPR002937">
    <property type="entry name" value="Amino_oxidase"/>
</dbReference>
<evidence type="ECO:0000256" key="3">
    <source>
        <dbReference type="ARBA" id="ARBA00040298"/>
    </source>
</evidence>
<protein>
    <recommendedName>
        <fullName evidence="3">Pyridine nucleotide-disulfide oxidoreductase domain-containing protein 2</fullName>
    </recommendedName>
</protein>
<comment type="caution">
    <text evidence="5">The sequence shown here is derived from an EMBL/GenBank/DDBJ whole genome shotgun (WGS) entry which is preliminary data.</text>
</comment>
<dbReference type="PANTHER" id="PTHR10668">
    <property type="entry name" value="PHYTOENE DEHYDROGENASE"/>
    <property type="match status" value="1"/>
</dbReference>
<feature type="domain" description="Amine oxidase" evidence="4">
    <location>
        <begin position="17"/>
        <end position="511"/>
    </location>
</feature>
<dbReference type="Pfam" id="PF01593">
    <property type="entry name" value="Amino_oxidase"/>
    <property type="match status" value="1"/>
</dbReference>
<proteinExistence type="predicted"/>
<dbReference type="EMBL" id="JBHSTI010000002">
    <property type="protein sequence ID" value="MFC6236416.1"/>
    <property type="molecule type" value="Genomic_DNA"/>
</dbReference>
<organism evidence="5 6">
    <name type="scientific">Longivirga aurantiaca</name>
    <dbReference type="NCBI Taxonomy" id="1837743"/>
    <lineage>
        <taxon>Bacteria</taxon>
        <taxon>Bacillati</taxon>
        <taxon>Actinomycetota</taxon>
        <taxon>Actinomycetes</taxon>
        <taxon>Sporichthyales</taxon>
        <taxon>Sporichthyaceae</taxon>
        <taxon>Longivirga</taxon>
    </lineage>
</organism>
<comment type="subunit">
    <text evidence="2">Interacts with COX5B; this interaction may contribute to localize PYROXD2 to the inner face of the inner mitochondrial membrane.</text>
</comment>
<evidence type="ECO:0000313" key="6">
    <source>
        <dbReference type="Proteomes" id="UP001596138"/>
    </source>
</evidence>